<dbReference type="AlphaFoldDB" id="A0AA97I497"/>
<organism evidence="2 3">
    <name type="scientific">Methanochimaera problematica</name>
    <dbReference type="NCBI Taxonomy" id="2609417"/>
    <lineage>
        <taxon>Archaea</taxon>
        <taxon>Methanobacteriati</taxon>
        <taxon>Methanobacteriota</taxon>
        <taxon>Stenosarchaea group</taxon>
        <taxon>Methanomicrobia</taxon>
        <taxon>Methanomicrobiales</taxon>
        <taxon>Methanomicrobiaceae</taxon>
        <taxon>Methanochimaera</taxon>
    </lineage>
</organism>
<keyword evidence="3" id="KW-1185">Reference proteome</keyword>
<evidence type="ECO:0000313" key="2">
    <source>
        <dbReference type="EMBL" id="WOF16289.1"/>
    </source>
</evidence>
<keyword evidence="1" id="KW-0472">Membrane</keyword>
<dbReference type="RefSeq" id="WP_317135702.1">
    <property type="nucleotide sequence ID" value="NZ_CP043875.1"/>
</dbReference>
<dbReference type="KEGG" id="mefw:F1737_05960"/>
<keyword evidence="1" id="KW-1133">Transmembrane helix</keyword>
<dbReference type="GeneID" id="85229706"/>
<dbReference type="EMBL" id="CP043875">
    <property type="protein sequence ID" value="WOF16289.1"/>
    <property type="molecule type" value="Genomic_DNA"/>
</dbReference>
<keyword evidence="1" id="KW-0812">Transmembrane</keyword>
<evidence type="ECO:0000313" key="3">
    <source>
        <dbReference type="Proteomes" id="UP001301797"/>
    </source>
</evidence>
<accession>A0AA97I497</accession>
<reference evidence="2 3" key="1">
    <citation type="submission" date="2019-09" db="EMBL/GenBank/DDBJ databases">
        <title>The complete genome of Methanoplanus sp. FWC-SCC4.</title>
        <authorList>
            <person name="Chen S.-C."/>
            <person name="Zhou Y.-Z."/>
            <person name="Lai M.-C."/>
        </authorList>
    </citation>
    <scope>NUCLEOTIDE SEQUENCE [LARGE SCALE GENOMIC DNA]</scope>
    <source>
        <strain evidence="2 3">FWC-SCC4</strain>
    </source>
</reference>
<name>A0AA97I497_9EURY</name>
<protein>
    <submittedName>
        <fullName evidence="2">Uncharacterized protein</fullName>
    </submittedName>
</protein>
<dbReference type="Proteomes" id="UP001301797">
    <property type="component" value="Chromosome"/>
</dbReference>
<evidence type="ECO:0000256" key="1">
    <source>
        <dbReference type="SAM" id="Phobius"/>
    </source>
</evidence>
<feature type="transmembrane region" description="Helical" evidence="1">
    <location>
        <begin position="31"/>
        <end position="54"/>
    </location>
</feature>
<sequence length="153" mass="17626">MSTSFFDYLLTIIILNNASSSMLNGISNQNIPIYVFVGAIGAIIASIISGLFLLKISKHSLKQNSRLTFFSTLLSNDEFIESLRNLMDTLEKRSSNQKTLLSKEQIIIEVNRPWCILLFLLSNNHYRSFVELINKEEWNKALDLLKKYLIGYW</sequence>
<gene>
    <name evidence="2" type="ORF">F1737_05960</name>
</gene>
<proteinExistence type="predicted"/>